<feature type="transmembrane region" description="Helical" evidence="1">
    <location>
        <begin position="168"/>
        <end position="188"/>
    </location>
</feature>
<gene>
    <name evidence="2" type="ORF">PoB_002199900</name>
</gene>
<proteinExistence type="predicted"/>
<organism evidence="2 3">
    <name type="scientific">Plakobranchus ocellatus</name>
    <dbReference type="NCBI Taxonomy" id="259542"/>
    <lineage>
        <taxon>Eukaryota</taxon>
        <taxon>Metazoa</taxon>
        <taxon>Spiralia</taxon>
        <taxon>Lophotrochozoa</taxon>
        <taxon>Mollusca</taxon>
        <taxon>Gastropoda</taxon>
        <taxon>Heterobranchia</taxon>
        <taxon>Euthyneura</taxon>
        <taxon>Panpulmonata</taxon>
        <taxon>Sacoglossa</taxon>
        <taxon>Placobranchoidea</taxon>
        <taxon>Plakobranchidae</taxon>
        <taxon>Plakobranchus</taxon>
    </lineage>
</organism>
<evidence type="ECO:0000256" key="1">
    <source>
        <dbReference type="SAM" id="Phobius"/>
    </source>
</evidence>
<comment type="caution">
    <text evidence="2">The sequence shown here is derived from an EMBL/GenBank/DDBJ whole genome shotgun (WGS) entry which is preliminary data.</text>
</comment>
<sequence length="189" mass="21050">MVHVRTRGLAAATAARGLQLSRAMHVNSSRRVVMKCPLRSPLVPRAFHDSLLPDVAREPAVRSAGTLLSRVRAPLPTPWPDGGQKARDRFDVYMNEEIQILCHFLLTRNCLVITLSLIFTGLGIICEKSKAWWLVGGRFDSSDPLYKRLQTRLVATPKLTRAARPARFSVLCLLCYPACLLTTMTNLLA</sequence>
<dbReference type="Proteomes" id="UP000735302">
    <property type="component" value="Unassembled WGS sequence"/>
</dbReference>
<protein>
    <recommendedName>
        <fullName evidence="4">Transmembrane protein</fullName>
    </recommendedName>
</protein>
<dbReference type="AlphaFoldDB" id="A0AAV3ZM86"/>
<dbReference type="EMBL" id="BLXT01002514">
    <property type="protein sequence ID" value="GFN95493.1"/>
    <property type="molecule type" value="Genomic_DNA"/>
</dbReference>
<keyword evidence="1" id="KW-1133">Transmembrane helix</keyword>
<feature type="transmembrane region" description="Helical" evidence="1">
    <location>
        <begin position="105"/>
        <end position="125"/>
    </location>
</feature>
<keyword evidence="3" id="KW-1185">Reference proteome</keyword>
<evidence type="ECO:0000313" key="2">
    <source>
        <dbReference type="EMBL" id="GFN95493.1"/>
    </source>
</evidence>
<name>A0AAV3ZM86_9GAST</name>
<keyword evidence="1" id="KW-0812">Transmembrane</keyword>
<reference evidence="2 3" key="1">
    <citation type="journal article" date="2021" name="Elife">
        <title>Chloroplast acquisition without the gene transfer in kleptoplastic sea slugs, Plakobranchus ocellatus.</title>
        <authorList>
            <person name="Maeda T."/>
            <person name="Takahashi S."/>
            <person name="Yoshida T."/>
            <person name="Shimamura S."/>
            <person name="Takaki Y."/>
            <person name="Nagai Y."/>
            <person name="Toyoda A."/>
            <person name="Suzuki Y."/>
            <person name="Arimoto A."/>
            <person name="Ishii H."/>
            <person name="Satoh N."/>
            <person name="Nishiyama T."/>
            <person name="Hasebe M."/>
            <person name="Maruyama T."/>
            <person name="Minagawa J."/>
            <person name="Obokata J."/>
            <person name="Shigenobu S."/>
        </authorList>
    </citation>
    <scope>NUCLEOTIDE SEQUENCE [LARGE SCALE GENOMIC DNA]</scope>
</reference>
<keyword evidence="1" id="KW-0472">Membrane</keyword>
<accession>A0AAV3ZM86</accession>
<evidence type="ECO:0000313" key="3">
    <source>
        <dbReference type="Proteomes" id="UP000735302"/>
    </source>
</evidence>
<evidence type="ECO:0008006" key="4">
    <source>
        <dbReference type="Google" id="ProtNLM"/>
    </source>
</evidence>